<proteinExistence type="predicted"/>
<protein>
    <submittedName>
        <fullName evidence="1">Type VII secretion AAA-ATPase EccA</fullName>
    </submittedName>
</protein>
<evidence type="ECO:0000313" key="2">
    <source>
        <dbReference type="Proteomes" id="UP000268891"/>
    </source>
</evidence>
<dbReference type="Proteomes" id="UP000268891">
    <property type="component" value="Unassembled WGS sequence"/>
</dbReference>
<reference evidence="1" key="1">
    <citation type="submission" date="2018-11" db="EMBL/GenBank/DDBJ databases">
        <authorList>
            <person name="Sattar A."/>
            <person name="Zunita Z."/>
            <person name="Jalila A."/>
            <person name="Saleha A.A."/>
        </authorList>
    </citation>
    <scope>NUCLEOTIDE SEQUENCE</scope>
    <source>
        <strain evidence="1">F12-74</strain>
    </source>
</reference>
<organism evidence="1 2">
    <name type="scientific">Mycolicibacter terrae</name>
    <dbReference type="NCBI Taxonomy" id="1788"/>
    <lineage>
        <taxon>Bacteria</taxon>
        <taxon>Bacillati</taxon>
        <taxon>Actinomycetota</taxon>
        <taxon>Actinomycetes</taxon>
        <taxon>Mycobacteriales</taxon>
        <taxon>Mycobacteriaceae</taxon>
        <taxon>Mycolicibacter</taxon>
    </lineage>
</organism>
<comment type="caution">
    <text evidence="1">The sequence shown here is derived from an EMBL/GenBank/DDBJ whole genome shotgun (WGS) entry which is preliminary data.</text>
</comment>
<sequence length="617" mass="67902">MSDLLAARRHFDRAMVSMDGRYGYPDSSPEALAEFVAATEADPSMADAWLGRIACGDTALDTLKRLYANSDWLHKETTRLGRHLAAQIPLGPYLSITVTDASHVGLALASALTVAGEYERADTLLADKGLLDSWINHQWHQLARAYLMFVTQRWPDLLTVAAEELPERAIVMPAVTASICALAAYAAAHLGQGRVALDWLDRVDIAGQARSSERFSAGVLTASINPGEIPLLAADLAYVRGMVHRQLGEEDKAQVWLSKAAINGVLTEPAKAALAEPNLRLVVTEEQIINSRTDRWDADTAKSRAELDEDNALDRRAELLAQGRAELEKQVGLAEVKRAVKALEDQLEIRAMRLEHGLPVEGQTNHMLLVGPPGTGKTTTAEALGKIYAGMGIVRNPEITEVRRSDFCGEHIGSSGPKTNELIEKALGGILFMDEFYSLVERHQDGTPDMIGMEAVNQLLIALEKHRFDFCFLAAGYEDQVDEFLTVNPGLASRFNRKIRFESYSPEEIVEIGERYGSSRATELNPEARQRFLDMATTIRAYVSPRGEHGINIMHNGRFARNVIEEAELARDTRVAAQKRAGHEVTVEDLKTITAADIDTAVRAVCDTKREMAAISW</sequence>
<dbReference type="EMBL" id="RRZR01000013">
    <property type="protein sequence ID" value="RRR45760.1"/>
    <property type="molecule type" value="Genomic_DNA"/>
</dbReference>
<gene>
    <name evidence="1" type="primary">eccA</name>
    <name evidence="1" type="ORF">EHH44_09190</name>
</gene>
<name>A0ACD2EPB3_9MYCO</name>
<accession>A0ACD2EPB3</accession>
<keyword evidence="2" id="KW-1185">Reference proteome</keyword>
<evidence type="ECO:0000313" key="1">
    <source>
        <dbReference type="EMBL" id="RRR45760.1"/>
    </source>
</evidence>